<dbReference type="EMBL" id="LT607756">
    <property type="protein sequence ID" value="SCG85451.1"/>
    <property type="molecule type" value="Genomic_DNA"/>
</dbReference>
<feature type="transmembrane region" description="Helical" evidence="1">
    <location>
        <begin position="7"/>
        <end position="26"/>
    </location>
</feature>
<proteinExistence type="predicted"/>
<name>A0A1D3L1F9_9EURY</name>
<dbReference type="Proteomes" id="UP000094707">
    <property type="component" value="Chromosome I"/>
</dbReference>
<sequence>MENINKEWSLGLVIIGLLILFSALIIKPLTLMNIFFMCFAIYFISVGILKKGHEDTIAIIVGISLLTSTIIWTMIKNVSIISYPNILYLITSLLFIIGGILGLLGYIPQWFYKQNI</sequence>
<evidence type="ECO:0000313" key="3">
    <source>
        <dbReference type="Proteomes" id="UP000094707"/>
    </source>
</evidence>
<organism evidence="2 3">
    <name type="scientific">Methanobacterium congolense</name>
    <dbReference type="NCBI Taxonomy" id="118062"/>
    <lineage>
        <taxon>Archaea</taxon>
        <taxon>Methanobacteriati</taxon>
        <taxon>Methanobacteriota</taxon>
        <taxon>Methanomada group</taxon>
        <taxon>Methanobacteria</taxon>
        <taxon>Methanobacteriales</taxon>
        <taxon>Methanobacteriaceae</taxon>
        <taxon>Methanobacterium</taxon>
    </lineage>
</organism>
<dbReference type="AlphaFoldDB" id="A0A1D3L1F9"/>
<feature type="transmembrane region" description="Helical" evidence="1">
    <location>
        <begin position="32"/>
        <end position="49"/>
    </location>
</feature>
<accession>A0A1D3L1F9</accession>
<dbReference type="GeneID" id="30411735"/>
<evidence type="ECO:0000313" key="2">
    <source>
        <dbReference type="EMBL" id="SCG85451.1"/>
    </source>
</evidence>
<feature type="transmembrane region" description="Helical" evidence="1">
    <location>
        <begin position="56"/>
        <end position="75"/>
    </location>
</feature>
<dbReference type="STRING" id="118062.MCBB_0887"/>
<keyword evidence="1" id="KW-1133">Transmembrane helix</keyword>
<protein>
    <submittedName>
        <fullName evidence="2">Region of a membrane-bound protein predicted to be embedded in the membrane</fullName>
    </submittedName>
</protein>
<keyword evidence="1" id="KW-0472">Membrane</keyword>
<keyword evidence="1" id="KW-0812">Transmembrane</keyword>
<gene>
    <name evidence="2" type="ORF">MCBB_0887</name>
</gene>
<feature type="transmembrane region" description="Helical" evidence="1">
    <location>
        <begin position="87"/>
        <end position="107"/>
    </location>
</feature>
<keyword evidence="3" id="KW-1185">Reference proteome</keyword>
<evidence type="ECO:0000256" key="1">
    <source>
        <dbReference type="SAM" id="Phobius"/>
    </source>
</evidence>
<dbReference type="RefSeq" id="WP_071906610.1">
    <property type="nucleotide sequence ID" value="NZ_LT607756.1"/>
</dbReference>
<reference evidence="2 3" key="1">
    <citation type="submission" date="2016-08" db="EMBL/GenBank/DDBJ databases">
        <authorList>
            <person name="Seilhamer J.J."/>
        </authorList>
    </citation>
    <scope>NUCLEOTIDE SEQUENCE [LARGE SCALE GENOMIC DNA]</scope>
    <source>
        <strain evidence="2">Buetzberg</strain>
    </source>
</reference>
<dbReference type="KEGG" id="mcub:MCBB_0887"/>